<evidence type="ECO:0000256" key="1">
    <source>
        <dbReference type="SAM" id="MobiDB-lite"/>
    </source>
</evidence>
<evidence type="ECO:0000313" key="2">
    <source>
        <dbReference type="EMBL" id="KAG0270095.1"/>
    </source>
</evidence>
<evidence type="ECO:0000313" key="3">
    <source>
        <dbReference type="Proteomes" id="UP001194580"/>
    </source>
</evidence>
<comment type="caution">
    <text evidence="2">The sequence shown here is derived from an EMBL/GenBank/DDBJ whole genome shotgun (WGS) entry which is preliminary data.</text>
</comment>
<feature type="compositionally biased region" description="Polar residues" evidence="1">
    <location>
        <begin position="447"/>
        <end position="463"/>
    </location>
</feature>
<dbReference type="Proteomes" id="UP001194580">
    <property type="component" value="Unassembled WGS sequence"/>
</dbReference>
<dbReference type="AlphaFoldDB" id="A0AAD4D6R6"/>
<evidence type="ECO:0008006" key="4">
    <source>
        <dbReference type="Google" id="ProtNLM"/>
    </source>
</evidence>
<feature type="compositionally biased region" description="Basic residues" evidence="1">
    <location>
        <begin position="137"/>
        <end position="173"/>
    </location>
</feature>
<feature type="region of interest" description="Disordered" evidence="1">
    <location>
        <begin position="1"/>
        <end position="476"/>
    </location>
</feature>
<keyword evidence="3" id="KW-1185">Reference proteome</keyword>
<protein>
    <recommendedName>
        <fullName evidence="4">WD40 repeat-like protein</fullName>
    </recommendedName>
</protein>
<feature type="compositionally biased region" description="Low complexity" evidence="1">
    <location>
        <begin position="374"/>
        <end position="388"/>
    </location>
</feature>
<name>A0AAD4D6R6_9FUNG</name>
<dbReference type="Gene3D" id="2.130.10.10">
    <property type="entry name" value="YVTN repeat-like/Quinoprotein amine dehydrogenase"/>
    <property type="match status" value="1"/>
</dbReference>
<feature type="compositionally biased region" description="Basic residues" evidence="1">
    <location>
        <begin position="220"/>
        <end position="229"/>
    </location>
</feature>
<gene>
    <name evidence="2" type="ORF">BGZ95_001807</name>
</gene>
<feature type="non-terminal residue" evidence="2">
    <location>
        <position position="1"/>
    </location>
</feature>
<feature type="compositionally biased region" description="Acidic residues" evidence="1">
    <location>
        <begin position="241"/>
        <end position="251"/>
    </location>
</feature>
<feature type="compositionally biased region" description="Low complexity" evidence="1">
    <location>
        <begin position="857"/>
        <end position="869"/>
    </location>
</feature>
<accession>A0AAD4D6R6</accession>
<organism evidence="2 3">
    <name type="scientific">Linnemannia exigua</name>
    <dbReference type="NCBI Taxonomy" id="604196"/>
    <lineage>
        <taxon>Eukaryota</taxon>
        <taxon>Fungi</taxon>
        <taxon>Fungi incertae sedis</taxon>
        <taxon>Mucoromycota</taxon>
        <taxon>Mortierellomycotina</taxon>
        <taxon>Mortierellomycetes</taxon>
        <taxon>Mortierellales</taxon>
        <taxon>Mortierellaceae</taxon>
        <taxon>Linnemannia</taxon>
    </lineage>
</organism>
<dbReference type="SUPFAM" id="SSF50978">
    <property type="entry name" value="WD40 repeat-like"/>
    <property type="match status" value="1"/>
</dbReference>
<feature type="compositionally biased region" description="Pro residues" evidence="1">
    <location>
        <begin position="41"/>
        <end position="55"/>
    </location>
</feature>
<dbReference type="EMBL" id="JAAAIL010001374">
    <property type="protein sequence ID" value="KAG0270095.1"/>
    <property type="molecule type" value="Genomic_DNA"/>
</dbReference>
<feature type="region of interest" description="Disordered" evidence="1">
    <location>
        <begin position="856"/>
        <end position="875"/>
    </location>
</feature>
<feature type="compositionally biased region" description="Low complexity" evidence="1">
    <location>
        <begin position="230"/>
        <end position="240"/>
    </location>
</feature>
<dbReference type="InterPro" id="IPR015943">
    <property type="entry name" value="WD40/YVTN_repeat-like_dom_sf"/>
</dbReference>
<reference evidence="2" key="1">
    <citation type="journal article" date="2020" name="Fungal Divers.">
        <title>Resolving the Mortierellaceae phylogeny through synthesis of multi-gene phylogenetics and phylogenomics.</title>
        <authorList>
            <person name="Vandepol N."/>
            <person name="Liber J."/>
            <person name="Desiro A."/>
            <person name="Na H."/>
            <person name="Kennedy M."/>
            <person name="Barry K."/>
            <person name="Grigoriev I.V."/>
            <person name="Miller A.N."/>
            <person name="O'Donnell K."/>
            <person name="Stajich J.E."/>
            <person name="Bonito G."/>
        </authorList>
    </citation>
    <scope>NUCLEOTIDE SEQUENCE</scope>
    <source>
        <strain evidence="2">NRRL 28262</strain>
    </source>
</reference>
<sequence>MPGPPKMTSSGMQGAPGGPTTPGTRYRNPFEKMAASASGAPIPPPQASPTYPGPPGAYTGGRAPSAIGYRGSPTAGRDTPSSLSSASEGDRSRAPMARKRSLSRGEPFGSQSHPTDRDRDQAAPLQSGGPPRERGRSKSVARRSKSQVRPRSHSRARSRARSRPRSKSRHRSLSRPARQDIAMGEYERTHRSPSRSKRGRYDYSDSSSGYSDSDNDGYRRSKYRKKRRYYSSSEDSSSYLDDSDDSDDSVTEVDVNGYRTGSDEFTPAERLNGPMTDMLAQLKRLNNRYSEREERQRQTQRKIRWLTKKLDSEMRGLQRDFNRSSEEQPGDSRSATYPSTQPRDPKRSTPQPTSPLAPSGQNPQQTDPATADHSSTQQSSSTRSRASTWNGGAIRNLSANGGQEPVRPPPSLMPAGAGAAVKTEDGFEDSLTPIKRRRRVTSDGAMPSTSSAGVGSLDTQTTFAPPPTGPNYATASTRSTGFRRVFDRATYDLPIANQRELSVISLGRSTAAQRIGGRGTRPLTLNPFARGTPFENIAAVNSLDGLIIFYDINRGERVMEITPKESRVIPYAETLAWVTEDTLVAVSHLKSGADWKRSKEAMDKAKAAGDGFPNGDPDRFSLPETQTNLISIYFGRDGSLRNTIITLQGYPHDKPIQTVTAVAGEPNLMGYITAGNDKQLIHWRFTRRDSGGFAAGGMTGIHSLHSNTILSTMYSHTSKRLHSGGLDGRFSSDSKDSSKMSKKLQQYQLLDERVPDQKVLTLDHKNPTNVSKFTTPSWHTEGGLFCSGTDDDGIVNIWDVRWAGMRLNDASRPGAVGVVSADLTEAGIQAARAEAVANGMDGAYFDLQHPIFWSTNQRQRAQSRSSSHRLGGPSQVVNVGGNKVAQALFHPTRNVVMVQNFDGSLTFT</sequence>
<feature type="compositionally biased region" description="Polar residues" evidence="1">
    <location>
        <begin position="331"/>
        <end position="368"/>
    </location>
</feature>
<dbReference type="InterPro" id="IPR036322">
    <property type="entry name" value="WD40_repeat_dom_sf"/>
</dbReference>
<feature type="compositionally biased region" description="Basic and acidic residues" evidence="1">
    <location>
        <begin position="308"/>
        <end position="326"/>
    </location>
</feature>
<feature type="compositionally biased region" description="Basic residues" evidence="1">
    <location>
        <begin position="298"/>
        <end position="307"/>
    </location>
</feature>
<proteinExistence type="predicted"/>